<dbReference type="SUPFAM" id="SSF103473">
    <property type="entry name" value="MFS general substrate transporter"/>
    <property type="match status" value="1"/>
</dbReference>
<evidence type="ECO:0000256" key="4">
    <source>
        <dbReference type="ARBA" id="ARBA00022448"/>
    </source>
</evidence>
<dbReference type="InterPro" id="IPR036259">
    <property type="entry name" value="MFS_trans_sf"/>
</dbReference>
<dbReference type="HOGENOM" id="CLU_001265_10_14_7"/>
<dbReference type="InterPro" id="IPR005829">
    <property type="entry name" value="Sugar_transporter_CS"/>
</dbReference>
<dbReference type="InterPro" id="IPR001958">
    <property type="entry name" value="Tet-R_TetA/multi-R_MdtG-like"/>
</dbReference>
<dbReference type="PANTHER" id="PTHR23517">
    <property type="entry name" value="RESISTANCE PROTEIN MDTM, PUTATIVE-RELATED-RELATED"/>
    <property type="match status" value="1"/>
</dbReference>
<feature type="transmembrane region" description="Helical" evidence="9">
    <location>
        <begin position="238"/>
        <end position="256"/>
    </location>
</feature>
<feature type="transmembrane region" description="Helical" evidence="9">
    <location>
        <begin position="293"/>
        <end position="311"/>
    </location>
</feature>
<evidence type="ECO:0000256" key="7">
    <source>
        <dbReference type="ARBA" id="ARBA00022989"/>
    </source>
</evidence>
<feature type="transmembrane region" description="Helical" evidence="9">
    <location>
        <begin position="97"/>
        <end position="119"/>
    </location>
</feature>
<feature type="transmembrane region" description="Helical" evidence="9">
    <location>
        <begin position="382"/>
        <end position="400"/>
    </location>
</feature>
<evidence type="ECO:0000256" key="8">
    <source>
        <dbReference type="ARBA" id="ARBA00023136"/>
    </source>
</evidence>
<keyword evidence="4" id="KW-0813">Transport</keyword>
<dbReference type="GO" id="GO:0005886">
    <property type="term" value="C:plasma membrane"/>
    <property type="evidence" value="ECO:0007669"/>
    <property type="project" value="UniProtKB-SubCell"/>
</dbReference>
<feature type="transmembrane region" description="Helical" evidence="9">
    <location>
        <begin position="73"/>
        <end position="91"/>
    </location>
</feature>
<dbReference type="InterPro" id="IPR020846">
    <property type="entry name" value="MFS_dom"/>
</dbReference>
<dbReference type="InterPro" id="IPR011701">
    <property type="entry name" value="MFS"/>
</dbReference>
<keyword evidence="7 9" id="KW-1133">Transmembrane helix</keyword>
<accession>B8DRA8</accession>
<dbReference type="AlphaFoldDB" id="B8DRA8"/>
<name>B8DRA8_NITV9</name>
<evidence type="ECO:0000256" key="5">
    <source>
        <dbReference type="ARBA" id="ARBA00022475"/>
    </source>
</evidence>
<feature type="domain" description="Major facilitator superfamily (MFS) profile" evidence="10">
    <location>
        <begin position="6"/>
        <end position="405"/>
    </location>
</feature>
<evidence type="ECO:0000259" key="10">
    <source>
        <dbReference type="PROSITE" id="PS50850"/>
    </source>
</evidence>
<dbReference type="STRING" id="883.DvMF_2807"/>
<sequence length="414" mass="42123">MNASAMFRALCSVGFLARFSYALARNPVLPLFAVFLGAGPEAVGLAVGISTVTGIFFKLPAGALSDVIGRRRTMLAGLCFFALAPFAYLVVDDYAQLVAVRFVHGFATAVYGPVVMAVVADMAGARKGEMLGWFSSVGIIGTLAGAPVGGLALSLLGTEADGSPVAFRVVYGVVAVTGLAALALGWRVLRDGAENTPAATSGGFRVRLGHFSSGIREVASDRRVVAVSAMEGVQNMSMGALEAFLPVYAVTMAGLAPLQAGLLWAVQVVTTLLAKPLLGRASDARGMLGRRGLIVAGVVACAVPFAAVPHLAGFWPLAGACLVFGFGEALVTSSSAALVADLCRSSHYGTAMGVFGTIFDVGHASGPLLGGLLVGALGYGPAFAIIAGVLLCSVPWFLAVMRGCDSAGTLCGQE</sequence>
<dbReference type="GO" id="GO:0022857">
    <property type="term" value="F:transmembrane transporter activity"/>
    <property type="evidence" value="ECO:0007669"/>
    <property type="project" value="InterPro"/>
</dbReference>
<feature type="transmembrane region" description="Helical" evidence="9">
    <location>
        <begin position="317"/>
        <end position="340"/>
    </location>
</feature>
<protein>
    <submittedName>
        <fullName evidence="11">Major facilitator superfamily MFS_1</fullName>
    </submittedName>
</protein>
<feature type="transmembrane region" description="Helical" evidence="9">
    <location>
        <begin position="165"/>
        <end position="186"/>
    </location>
</feature>
<dbReference type="CDD" id="cd17325">
    <property type="entry name" value="MFS_MdtG_SLC18_like"/>
    <property type="match status" value="1"/>
</dbReference>
<evidence type="ECO:0000256" key="1">
    <source>
        <dbReference type="ARBA" id="ARBA00003279"/>
    </source>
</evidence>
<comment type="subcellular location">
    <subcellularLocation>
        <location evidence="2">Cell membrane</location>
        <topology evidence="2">Multi-pass membrane protein</topology>
    </subcellularLocation>
</comment>
<dbReference type="EMBL" id="CP001197">
    <property type="protein sequence ID" value="ACL09745.1"/>
    <property type="molecule type" value="Genomic_DNA"/>
</dbReference>
<dbReference type="eggNOG" id="COG2814">
    <property type="taxonomic scope" value="Bacteria"/>
</dbReference>
<dbReference type="KEGG" id="dvm:DvMF_2807"/>
<gene>
    <name evidence="11" type="ordered locus">DvMF_2807</name>
</gene>
<evidence type="ECO:0000256" key="2">
    <source>
        <dbReference type="ARBA" id="ARBA00004651"/>
    </source>
</evidence>
<dbReference type="Gene3D" id="1.20.1250.20">
    <property type="entry name" value="MFS general substrate transporter like domains"/>
    <property type="match status" value="2"/>
</dbReference>
<feature type="transmembrane region" description="Helical" evidence="9">
    <location>
        <begin position="43"/>
        <end position="61"/>
    </location>
</feature>
<dbReference type="Pfam" id="PF07690">
    <property type="entry name" value="MFS_1"/>
    <property type="match status" value="1"/>
</dbReference>
<dbReference type="InterPro" id="IPR050171">
    <property type="entry name" value="MFS_Transporters"/>
</dbReference>
<evidence type="ECO:0000256" key="3">
    <source>
        <dbReference type="ARBA" id="ARBA00007520"/>
    </source>
</evidence>
<evidence type="ECO:0000256" key="6">
    <source>
        <dbReference type="ARBA" id="ARBA00022692"/>
    </source>
</evidence>
<dbReference type="PROSITE" id="PS00216">
    <property type="entry name" value="SUGAR_TRANSPORT_1"/>
    <property type="match status" value="1"/>
</dbReference>
<dbReference type="PROSITE" id="PS50850">
    <property type="entry name" value="MFS"/>
    <property type="match status" value="1"/>
</dbReference>
<feature type="transmembrane region" description="Helical" evidence="9">
    <location>
        <begin position="352"/>
        <end position="376"/>
    </location>
</feature>
<proteinExistence type="inferred from homology"/>
<keyword evidence="5" id="KW-1003">Cell membrane</keyword>
<comment type="similarity">
    <text evidence="3">Belongs to the major facilitator superfamily. TCR/Tet family.</text>
</comment>
<evidence type="ECO:0000313" key="11">
    <source>
        <dbReference type="EMBL" id="ACL09745.1"/>
    </source>
</evidence>
<evidence type="ECO:0000256" key="9">
    <source>
        <dbReference type="SAM" id="Phobius"/>
    </source>
</evidence>
<keyword evidence="6 9" id="KW-0812">Transmembrane</keyword>
<dbReference type="PRINTS" id="PR01035">
    <property type="entry name" value="TCRTETA"/>
</dbReference>
<keyword evidence="8 9" id="KW-0472">Membrane</keyword>
<organism evidence="11">
    <name type="scientific">Nitratidesulfovibrio vulgaris (strain DSM 19637 / Miyazaki F)</name>
    <name type="common">Desulfovibrio vulgaris</name>
    <dbReference type="NCBI Taxonomy" id="883"/>
    <lineage>
        <taxon>Bacteria</taxon>
        <taxon>Pseudomonadati</taxon>
        <taxon>Thermodesulfobacteriota</taxon>
        <taxon>Desulfovibrionia</taxon>
        <taxon>Desulfovibrionales</taxon>
        <taxon>Desulfovibrionaceae</taxon>
        <taxon>Nitratidesulfovibrio</taxon>
    </lineage>
</organism>
<dbReference type="OrthoDB" id="9814303at2"/>
<reference evidence="11" key="1">
    <citation type="submission" date="2008-10" db="EMBL/GenBank/DDBJ databases">
        <title>Complete sequence of Desulfovibrio vulgaris str. 'Miyazaki F'.</title>
        <authorList>
            <person name="Lucas S."/>
            <person name="Copeland A."/>
            <person name="Lapidus A."/>
            <person name="Glavina del Rio T."/>
            <person name="Dalin E."/>
            <person name="Tice H."/>
            <person name="Bruce D."/>
            <person name="Goodwin L."/>
            <person name="Pitluck S."/>
            <person name="Sims D."/>
            <person name="Brettin T."/>
            <person name="Detter J.C."/>
            <person name="Han C."/>
            <person name="Larimer F."/>
            <person name="Land M."/>
            <person name="Hauser L."/>
            <person name="Kyrpides N."/>
            <person name="Mikhailova N."/>
            <person name="Hazen T.C."/>
            <person name="Richardson P."/>
        </authorList>
    </citation>
    <scope>NUCLEOTIDE SEQUENCE</scope>
    <source>
        <strain evidence="11">Miyazaki F</strain>
    </source>
</reference>
<comment type="function">
    <text evidence="1">Resistance to tetracycline by an active tetracycline efflux. This is an energy-dependent process that decreases the accumulation of the antibiotic in whole cells. This protein functions as a metal-tetracycline/H(+) antiporter.</text>
</comment>
<feature type="transmembrane region" description="Helical" evidence="9">
    <location>
        <begin position="131"/>
        <end position="153"/>
    </location>
</feature>